<dbReference type="AlphaFoldDB" id="A0AAW7XBQ2"/>
<dbReference type="PROSITE" id="PS51257">
    <property type="entry name" value="PROKAR_LIPOPROTEIN"/>
    <property type="match status" value="1"/>
</dbReference>
<evidence type="ECO:0008006" key="3">
    <source>
        <dbReference type="Google" id="ProtNLM"/>
    </source>
</evidence>
<dbReference type="RefSeq" id="WP_303494478.1">
    <property type="nucleotide sequence ID" value="NZ_JAUOPB010000242.1"/>
</dbReference>
<feature type="non-terminal residue" evidence="1">
    <location>
        <position position="75"/>
    </location>
</feature>
<protein>
    <recommendedName>
        <fullName evidence="3">RagB/SusD family nutrient uptake outer membrane protein</fullName>
    </recommendedName>
</protein>
<proteinExistence type="predicted"/>
<comment type="caution">
    <text evidence="1">The sequence shown here is derived from an EMBL/GenBank/DDBJ whole genome shotgun (WGS) entry which is preliminary data.</text>
</comment>
<gene>
    <name evidence="1" type="ORF">Q4521_21590</name>
</gene>
<organism evidence="1 2">
    <name type="scientific">Saccharophagus degradans</name>
    <dbReference type="NCBI Taxonomy" id="86304"/>
    <lineage>
        <taxon>Bacteria</taxon>
        <taxon>Pseudomonadati</taxon>
        <taxon>Pseudomonadota</taxon>
        <taxon>Gammaproteobacteria</taxon>
        <taxon>Cellvibrionales</taxon>
        <taxon>Cellvibrionaceae</taxon>
        <taxon>Saccharophagus</taxon>
    </lineage>
</organism>
<reference evidence="1" key="1">
    <citation type="submission" date="2023-07" db="EMBL/GenBank/DDBJ databases">
        <title>Genome content predicts the carbon catabolic preferences of heterotrophic bacteria.</title>
        <authorList>
            <person name="Gralka M."/>
        </authorList>
    </citation>
    <scope>NUCLEOTIDE SEQUENCE</scope>
    <source>
        <strain evidence="1">I3M17_2</strain>
    </source>
</reference>
<accession>A0AAW7XBQ2</accession>
<dbReference type="EMBL" id="JAUOPB010000242">
    <property type="protein sequence ID" value="MDO6425088.1"/>
    <property type="molecule type" value="Genomic_DNA"/>
</dbReference>
<sequence>MKKHILNITTVFLLIFASSCDNYLDVNNDPNVLGDTDEPKILLPTTEVGLANTLMGWDLGFAGGYWSEYWTQSYT</sequence>
<evidence type="ECO:0000313" key="2">
    <source>
        <dbReference type="Proteomes" id="UP001169760"/>
    </source>
</evidence>
<evidence type="ECO:0000313" key="1">
    <source>
        <dbReference type="EMBL" id="MDO6425088.1"/>
    </source>
</evidence>
<name>A0AAW7XBQ2_9GAMM</name>
<dbReference type="Proteomes" id="UP001169760">
    <property type="component" value="Unassembled WGS sequence"/>
</dbReference>